<sequence>MWRLHGDAHEAPHHKFPKKQQDPGNFTILARIGTQHIENSLANLGASINLMPYKLFRKLHPDELKTTRLSVTFADRSVIIPRGIVEDFLVRAGKFYYPTDFVILDISEDADMPLILGRPLLATAKALIDVNEGILILRDGEEQLTLFIDPKAKNDDVKEMDKNGMIGSGGEPLKANPTITCIPCGDVKQEIEGIKPEGRKKKAWREKMNRVYTQKKDKGKAKTVGQEGHPLELKLGGDKHRYETLADPFSEALCSQA</sequence>
<dbReference type="AlphaFoldDB" id="A0AAV2E7I0"/>
<dbReference type="InterPro" id="IPR021109">
    <property type="entry name" value="Peptidase_aspartic_dom_sf"/>
</dbReference>
<protein>
    <submittedName>
        <fullName evidence="2">Uncharacterized protein</fullName>
    </submittedName>
</protein>
<feature type="compositionally biased region" description="Basic and acidic residues" evidence="1">
    <location>
        <begin position="1"/>
        <end position="13"/>
    </location>
</feature>
<organism evidence="2 3">
    <name type="scientific">Linum trigynum</name>
    <dbReference type="NCBI Taxonomy" id="586398"/>
    <lineage>
        <taxon>Eukaryota</taxon>
        <taxon>Viridiplantae</taxon>
        <taxon>Streptophyta</taxon>
        <taxon>Embryophyta</taxon>
        <taxon>Tracheophyta</taxon>
        <taxon>Spermatophyta</taxon>
        <taxon>Magnoliopsida</taxon>
        <taxon>eudicotyledons</taxon>
        <taxon>Gunneridae</taxon>
        <taxon>Pentapetalae</taxon>
        <taxon>rosids</taxon>
        <taxon>fabids</taxon>
        <taxon>Malpighiales</taxon>
        <taxon>Linaceae</taxon>
        <taxon>Linum</taxon>
    </lineage>
</organism>
<evidence type="ECO:0000256" key="1">
    <source>
        <dbReference type="SAM" id="MobiDB-lite"/>
    </source>
</evidence>
<dbReference type="Gene3D" id="2.40.70.10">
    <property type="entry name" value="Acid Proteases"/>
    <property type="match status" value="1"/>
</dbReference>
<dbReference type="Proteomes" id="UP001497516">
    <property type="component" value="Chromosome 4"/>
</dbReference>
<feature type="region of interest" description="Disordered" evidence="1">
    <location>
        <begin position="214"/>
        <end position="234"/>
    </location>
</feature>
<dbReference type="PANTHER" id="PTHR33067">
    <property type="entry name" value="RNA-DIRECTED DNA POLYMERASE-RELATED"/>
    <property type="match status" value="1"/>
</dbReference>
<reference evidence="2 3" key="1">
    <citation type="submission" date="2024-04" db="EMBL/GenBank/DDBJ databases">
        <authorList>
            <person name="Fracassetti M."/>
        </authorList>
    </citation>
    <scope>NUCLEOTIDE SEQUENCE [LARGE SCALE GENOMIC DNA]</scope>
</reference>
<evidence type="ECO:0000313" key="2">
    <source>
        <dbReference type="EMBL" id="CAL1381840.1"/>
    </source>
</evidence>
<dbReference type="EMBL" id="OZ034817">
    <property type="protein sequence ID" value="CAL1381840.1"/>
    <property type="molecule type" value="Genomic_DNA"/>
</dbReference>
<proteinExistence type="predicted"/>
<name>A0AAV2E7I0_9ROSI</name>
<dbReference type="PANTHER" id="PTHR33067:SF35">
    <property type="entry name" value="ASPARTIC PEPTIDASE DDI1-TYPE DOMAIN-CONTAINING PROTEIN"/>
    <property type="match status" value="1"/>
</dbReference>
<keyword evidence="3" id="KW-1185">Reference proteome</keyword>
<accession>A0AAV2E7I0</accession>
<evidence type="ECO:0000313" key="3">
    <source>
        <dbReference type="Proteomes" id="UP001497516"/>
    </source>
</evidence>
<dbReference type="CDD" id="cd00303">
    <property type="entry name" value="retropepsin_like"/>
    <property type="match status" value="1"/>
</dbReference>
<feature type="region of interest" description="Disordered" evidence="1">
    <location>
        <begin position="1"/>
        <end position="22"/>
    </location>
</feature>
<gene>
    <name evidence="2" type="ORF">LTRI10_LOCUS23194</name>
</gene>